<dbReference type="RefSeq" id="WP_155862684.1">
    <property type="nucleotide sequence ID" value="NZ_WFIY01000004.1"/>
</dbReference>
<dbReference type="EMBL" id="WFIY01000004">
    <property type="protein sequence ID" value="MUM64164.1"/>
    <property type="molecule type" value="Genomic_DNA"/>
</dbReference>
<dbReference type="UniPathway" id="UPA00074">
    <property type="reaction ID" value="UER00131"/>
</dbReference>
<dbReference type="PROSITE" id="PS01057">
    <property type="entry name" value="SAICAR_SYNTHETASE_1"/>
    <property type="match status" value="1"/>
</dbReference>
<dbReference type="PANTHER" id="PTHR43599">
    <property type="entry name" value="MULTIFUNCTIONAL PROTEIN ADE2"/>
    <property type="match status" value="1"/>
</dbReference>
<evidence type="ECO:0000256" key="8">
    <source>
        <dbReference type="HAMAP-Rule" id="MF_00137"/>
    </source>
</evidence>
<dbReference type="CDD" id="cd01415">
    <property type="entry name" value="SAICAR_synt_PurC"/>
    <property type="match status" value="1"/>
</dbReference>
<evidence type="ECO:0000256" key="6">
    <source>
        <dbReference type="ARBA" id="ARBA00022840"/>
    </source>
</evidence>
<comment type="pathway">
    <text evidence="1 8">Purine metabolism; IMP biosynthesis via de novo pathway; 5-amino-1-(5-phospho-D-ribosyl)imidazole-4-carboxamide from 5-amino-1-(5-phospho-D-ribosyl)imidazole-4-carboxylate: step 1/2.</text>
</comment>
<dbReference type="SUPFAM" id="SSF56104">
    <property type="entry name" value="SAICAR synthase-like"/>
    <property type="match status" value="1"/>
</dbReference>
<gene>
    <name evidence="8" type="primary">purC</name>
    <name evidence="10" type="ORF">D1867_02625</name>
</gene>
<keyword evidence="3 8" id="KW-0436">Ligase</keyword>
<dbReference type="HAMAP" id="MF_00137">
    <property type="entry name" value="SAICAR_synth"/>
    <property type="match status" value="1"/>
</dbReference>
<keyword evidence="11" id="KW-1185">Reference proteome</keyword>
<sequence>METLIGEGKTKQVFSYDSDHVLLRFKDTITAGDGAKVDIMENKGVINAQTSALIFRLLERNGIRTHYVGMYDERTMIAKKLKMIPVEVVLRNIATGSIVKRLPIKEGEIFDPPIIEYFLKDDSMHDPMLNYYHLEYFKLMNRKEAEVVESVMMRVNEVLRDVIRKMGFELYDFKLEFGRLGNELIIGDEITLDSMRVRDPKTGRILDKDLYRKGYDLKTVKEAYEEFLSKLEKVV</sequence>
<evidence type="ECO:0000256" key="4">
    <source>
        <dbReference type="ARBA" id="ARBA00022741"/>
    </source>
</evidence>
<comment type="caution">
    <text evidence="10">The sequence shown here is derived from an EMBL/GenBank/DDBJ whole genome shotgun (WGS) entry which is preliminary data.</text>
</comment>
<feature type="domain" description="SAICAR synthetase/ADE2 N-terminal" evidence="9">
    <location>
        <begin position="5"/>
        <end position="229"/>
    </location>
</feature>
<dbReference type="Gene3D" id="3.30.470.20">
    <property type="entry name" value="ATP-grasp fold, B domain"/>
    <property type="match status" value="1"/>
</dbReference>
<comment type="similarity">
    <text evidence="2 8">Belongs to the SAICAR synthetase family.</text>
</comment>
<dbReference type="GO" id="GO:0004639">
    <property type="term" value="F:phosphoribosylaminoimidazolesuccinocarboxamide synthase activity"/>
    <property type="evidence" value="ECO:0007669"/>
    <property type="project" value="UniProtKB-UniRule"/>
</dbReference>
<name>A0A6A9QDG2_ACIIN</name>
<evidence type="ECO:0000256" key="2">
    <source>
        <dbReference type="ARBA" id="ARBA00010190"/>
    </source>
</evidence>
<proteinExistence type="inferred from homology"/>
<keyword evidence="5 8" id="KW-0658">Purine biosynthesis</keyword>
<protein>
    <recommendedName>
        <fullName evidence="8">Phosphoribosylaminoimidazole-succinocarboxamide synthase</fullName>
        <ecNumber evidence="8">6.3.2.6</ecNumber>
    </recommendedName>
    <alternativeName>
        <fullName evidence="8">SAICAR synthetase</fullName>
    </alternativeName>
</protein>
<evidence type="ECO:0000256" key="3">
    <source>
        <dbReference type="ARBA" id="ARBA00022598"/>
    </source>
</evidence>
<dbReference type="InterPro" id="IPR028923">
    <property type="entry name" value="SAICAR_synt/ADE2_N"/>
</dbReference>
<dbReference type="GO" id="GO:0005524">
    <property type="term" value="F:ATP binding"/>
    <property type="evidence" value="ECO:0007669"/>
    <property type="project" value="UniProtKB-KW"/>
</dbReference>
<evidence type="ECO:0000256" key="1">
    <source>
        <dbReference type="ARBA" id="ARBA00004672"/>
    </source>
</evidence>
<dbReference type="Gene3D" id="3.30.200.20">
    <property type="entry name" value="Phosphorylase Kinase, domain 1"/>
    <property type="match status" value="1"/>
</dbReference>
<dbReference type="Proteomes" id="UP000440125">
    <property type="component" value="Unassembled WGS sequence"/>
</dbReference>
<dbReference type="GO" id="GO:0006189">
    <property type="term" value="P:'de novo' IMP biosynthetic process"/>
    <property type="evidence" value="ECO:0007669"/>
    <property type="project" value="UniProtKB-UniRule"/>
</dbReference>
<keyword evidence="4 8" id="KW-0547">Nucleotide-binding</keyword>
<dbReference type="GO" id="GO:0009236">
    <property type="term" value="P:cobalamin biosynthetic process"/>
    <property type="evidence" value="ECO:0007669"/>
    <property type="project" value="InterPro"/>
</dbReference>
<comment type="catalytic activity">
    <reaction evidence="7 8">
        <text>5-amino-1-(5-phospho-D-ribosyl)imidazole-4-carboxylate + L-aspartate + ATP = (2S)-2-[5-amino-1-(5-phospho-beta-D-ribosyl)imidazole-4-carboxamido]succinate + ADP + phosphate + 2 H(+)</text>
        <dbReference type="Rhea" id="RHEA:22628"/>
        <dbReference type="ChEBI" id="CHEBI:15378"/>
        <dbReference type="ChEBI" id="CHEBI:29991"/>
        <dbReference type="ChEBI" id="CHEBI:30616"/>
        <dbReference type="ChEBI" id="CHEBI:43474"/>
        <dbReference type="ChEBI" id="CHEBI:58443"/>
        <dbReference type="ChEBI" id="CHEBI:77657"/>
        <dbReference type="ChEBI" id="CHEBI:456216"/>
        <dbReference type="EC" id="6.3.2.6"/>
    </reaction>
</comment>
<accession>A0A6A9QDG2</accession>
<dbReference type="InterPro" id="IPR018236">
    <property type="entry name" value="SAICAR_synthetase_CS"/>
</dbReference>
<keyword evidence="6 8" id="KW-0067">ATP-binding</keyword>
<evidence type="ECO:0000259" key="9">
    <source>
        <dbReference type="Pfam" id="PF01259"/>
    </source>
</evidence>
<dbReference type="Pfam" id="PF01259">
    <property type="entry name" value="SAICAR_synt"/>
    <property type="match status" value="1"/>
</dbReference>
<dbReference type="OrthoDB" id="10775at2157"/>
<dbReference type="InterPro" id="IPR033934">
    <property type="entry name" value="SAICAR_synt_PurC"/>
</dbReference>
<evidence type="ECO:0000256" key="5">
    <source>
        <dbReference type="ARBA" id="ARBA00022755"/>
    </source>
</evidence>
<evidence type="ECO:0000313" key="10">
    <source>
        <dbReference type="EMBL" id="MUM64164.1"/>
    </source>
</evidence>
<evidence type="ECO:0000256" key="7">
    <source>
        <dbReference type="ARBA" id="ARBA00048475"/>
    </source>
</evidence>
<dbReference type="AlphaFoldDB" id="A0A6A9QDG2"/>
<dbReference type="InterPro" id="IPR050089">
    <property type="entry name" value="SAICAR_synthetase"/>
</dbReference>
<dbReference type="PANTHER" id="PTHR43599:SF3">
    <property type="entry name" value="SI:DKEY-6E2.2"/>
    <property type="match status" value="1"/>
</dbReference>
<reference evidence="10 11" key="1">
    <citation type="submission" date="2019-10" db="EMBL/GenBank/DDBJ databases">
        <title>Genome Sequences from Six Type Strain Members of the Archaeal Family Sulfolobaceae: Acidianus ambivalens, Acidianus infernus, Metallosphaera prunae, Stygiolobus azoricus, Sulfolobus metallicus, and Sulfurisphaera ohwakuensis.</title>
        <authorList>
            <person name="Counts J.A."/>
            <person name="Kelly R.M."/>
        </authorList>
    </citation>
    <scope>NUCLEOTIDE SEQUENCE [LARGE SCALE GENOMIC DNA]</scope>
    <source>
        <strain evidence="10 11">DSM 3191</strain>
    </source>
</reference>
<organism evidence="10 11">
    <name type="scientific">Acidianus infernus</name>
    <dbReference type="NCBI Taxonomy" id="12915"/>
    <lineage>
        <taxon>Archaea</taxon>
        <taxon>Thermoproteota</taxon>
        <taxon>Thermoprotei</taxon>
        <taxon>Sulfolobales</taxon>
        <taxon>Sulfolobaceae</taxon>
        <taxon>Acidianus</taxon>
    </lineage>
</organism>
<dbReference type="EC" id="6.3.2.6" evidence="8"/>
<evidence type="ECO:0000313" key="11">
    <source>
        <dbReference type="Proteomes" id="UP000440125"/>
    </source>
</evidence>